<dbReference type="Proteomes" id="UP000054485">
    <property type="component" value="Unassembled WGS sequence"/>
</dbReference>
<dbReference type="OrthoDB" id="3754585at2759"/>
<dbReference type="InParanoid" id="A0A0D0A8V4"/>
<organism evidence="2 3">
    <name type="scientific">Suillus luteus UH-Slu-Lm8-n1</name>
    <dbReference type="NCBI Taxonomy" id="930992"/>
    <lineage>
        <taxon>Eukaryota</taxon>
        <taxon>Fungi</taxon>
        <taxon>Dikarya</taxon>
        <taxon>Basidiomycota</taxon>
        <taxon>Agaricomycotina</taxon>
        <taxon>Agaricomycetes</taxon>
        <taxon>Agaricomycetidae</taxon>
        <taxon>Boletales</taxon>
        <taxon>Suillineae</taxon>
        <taxon>Suillaceae</taxon>
        <taxon>Suillus</taxon>
    </lineage>
</organism>
<feature type="transmembrane region" description="Helical" evidence="1">
    <location>
        <begin position="21"/>
        <end position="43"/>
    </location>
</feature>
<evidence type="ECO:0000256" key="1">
    <source>
        <dbReference type="SAM" id="Phobius"/>
    </source>
</evidence>
<evidence type="ECO:0000313" key="3">
    <source>
        <dbReference type="Proteomes" id="UP000054485"/>
    </source>
</evidence>
<evidence type="ECO:0000313" key="2">
    <source>
        <dbReference type="EMBL" id="KIK34559.1"/>
    </source>
</evidence>
<accession>A0A0D0A8V4</accession>
<keyword evidence="1" id="KW-1133">Transmembrane helix</keyword>
<protein>
    <submittedName>
        <fullName evidence="2">Uncharacterized protein</fullName>
    </submittedName>
</protein>
<proteinExistence type="predicted"/>
<reference evidence="3" key="2">
    <citation type="submission" date="2015-01" db="EMBL/GenBank/DDBJ databases">
        <title>Evolutionary Origins and Diversification of the Mycorrhizal Mutualists.</title>
        <authorList>
            <consortium name="DOE Joint Genome Institute"/>
            <consortium name="Mycorrhizal Genomics Consortium"/>
            <person name="Kohler A."/>
            <person name="Kuo A."/>
            <person name="Nagy L.G."/>
            <person name="Floudas D."/>
            <person name="Copeland A."/>
            <person name="Barry K.W."/>
            <person name="Cichocki N."/>
            <person name="Veneault-Fourrey C."/>
            <person name="LaButti K."/>
            <person name="Lindquist E.A."/>
            <person name="Lipzen A."/>
            <person name="Lundell T."/>
            <person name="Morin E."/>
            <person name="Murat C."/>
            <person name="Riley R."/>
            <person name="Ohm R."/>
            <person name="Sun H."/>
            <person name="Tunlid A."/>
            <person name="Henrissat B."/>
            <person name="Grigoriev I.V."/>
            <person name="Hibbett D.S."/>
            <person name="Martin F."/>
        </authorList>
    </citation>
    <scope>NUCLEOTIDE SEQUENCE [LARGE SCALE GENOMIC DNA]</scope>
    <source>
        <strain evidence="3">UH-Slu-Lm8-n1</strain>
    </source>
</reference>
<keyword evidence="3" id="KW-1185">Reference proteome</keyword>
<name>A0A0D0A8V4_9AGAM</name>
<reference evidence="2 3" key="1">
    <citation type="submission" date="2014-04" db="EMBL/GenBank/DDBJ databases">
        <authorList>
            <consortium name="DOE Joint Genome Institute"/>
            <person name="Kuo A."/>
            <person name="Ruytinx J."/>
            <person name="Rineau F."/>
            <person name="Colpaert J."/>
            <person name="Kohler A."/>
            <person name="Nagy L.G."/>
            <person name="Floudas D."/>
            <person name="Copeland A."/>
            <person name="Barry K.W."/>
            <person name="Cichocki N."/>
            <person name="Veneault-Fourrey C."/>
            <person name="LaButti K."/>
            <person name="Lindquist E.A."/>
            <person name="Lipzen A."/>
            <person name="Lundell T."/>
            <person name="Morin E."/>
            <person name="Murat C."/>
            <person name="Sun H."/>
            <person name="Tunlid A."/>
            <person name="Henrissat B."/>
            <person name="Grigoriev I.V."/>
            <person name="Hibbett D.S."/>
            <person name="Martin F."/>
            <person name="Nordberg H.P."/>
            <person name="Cantor M.N."/>
            <person name="Hua S.X."/>
        </authorList>
    </citation>
    <scope>NUCLEOTIDE SEQUENCE [LARGE SCALE GENOMIC DNA]</scope>
    <source>
        <strain evidence="2 3">UH-Slu-Lm8-n1</strain>
    </source>
</reference>
<keyword evidence="1" id="KW-0472">Membrane</keyword>
<dbReference type="AlphaFoldDB" id="A0A0D0A8V4"/>
<gene>
    <name evidence="2" type="ORF">CY34DRAFT_635578</name>
</gene>
<dbReference type="HOGENOM" id="CLU_1778695_0_0_1"/>
<sequence length="146" mass="16906">MALASNLPGPHRLMASPSQGFYARLVINIIAIGATRSAVFGLIGCSMEICRRPDWRLWCHLPFYLHDLDLGVEHRLYGTRVSPALLFQYRSRQRRTSLRVDRLDLFTHLFPHITDLMGRRQLPQCVSRTEGCSSFRHRHQHVVINE</sequence>
<keyword evidence="1" id="KW-0812">Transmembrane</keyword>
<dbReference type="EMBL" id="KN835735">
    <property type="protein sequence ID" value="KIK34559.1"/>
    <property type="molecule type" value="Genomic_DNA"/>
</dbReference>